<organism evidence="1 2">
    <name type="scientific">Deinococcus cellulosilyticus (strain DSM 18568 / NBRC 106333 / KACC 11606 / 5516J-15)</name>
    <dbReference type="NCBI Taxonomy" id="1223518"/>
    <lineage>
        <taxon>Bacteria</taxon>
        <taxon>Thermotogati</taxon>
        <taxon>Deinococcota</taxon>
        <taxon>Deinococci</taxon>
        <taxon>Deinococcales</taxon>
        <taxon>Deinococcaceae</taxon>
        <taxon>Deinococcus</taxon>
    </lineage>
</organism>
<name>A0A511MVU2_DEIC1</name>
<dbReference type="RefSeq" id="WP_146881676.1">
    <property type="nucleotide sequence ID" value="NZ_BJXB01000001.1"/>
</dbReference>
<proteinExistence type="predicted"/>
<dbReference type="OrthoDB" id="60411at2"/>
<evidence type="ECO:0000313" key="2">
    <source>
        <dbReference type="Proteomes" id="UP000321306"/>
    </source>
</evidence>
<dbReference type="AlphaFoldDB" id="A0A511MVU2"/>
<dbReference type="Pfam" id="PF20181">
    <property type="entry name" value="DUF6544"/>
    <property type="match status" value="1"/>
</dbReference>
<reference evidence="1 2" key="1">
    <citation type="submission" date="2019-07" db="EMBL/GenBank/DDBJ databases">
        <title>Whole genome shotgun sequence of Deinococcus cellulosilyticus NBRC 106333.</title>
        <authorList>
            <person name="Hosoyama A."/>
            <person name="Uohara A."/>
            <person name="Ohji S."/>
            <person name="Ichikawa N."/>
        </authorList>
    </citation>
    <scope>NUCLEOTIDE SEQUENCE [LARGE SCALE GENOMIC DNA]</scope>
    <source>
        <strain evidence="1 2">NBRC 106333</strain>
    </source>
</reference>
<dbReference type="EMBL" id="BJXB01000001">
    <property type="protein sequence ID" value="GEM44521.1"/>
    <property type="molecule type" value="Genomic_DNA"/>
</dbReference>
<dbReference type="Proteomes" id="UP000321306">
    <property type="component" value="Unassembled WGS sequence"/>
</dbReference>
<evidence type="ECO:0000313" key="1">
    <source>
        <dbReference type="EMBL" id="GEM44521.1"/>
    </source>
</evidence>
<dbReference type="InterPro" id="IPR046674">
    <property type="entry name" value="DUF6544"/>
</dbReference>
<protein>
    <submittedName>
        <fullName evidence="1">Uncharacterized protein</fullName>
    </submittedName>
</protein>
<sequence>MFKVVVWLLVLGAFLYGGLLVPSAPYPASSAATEVNPLPLPADLPAPVERFFRKIYGNQVPQIQTAEITGLAHLRLGGIRFPARFRFLHRTGYGYRHDMEVTWYGIRIMTVKEVYAHGQGRMELPSGVTEKEPKVNQGANLALWAEAIWFPALWVTDPRVKWEPVDASTALLRVPFEDQTETFVVRFDPGSGLLTLMESMRYKAADSPSRTLWLNESVQWEPLNGQLFPTVGKVIWFDDRVPWAQFRVQHVKFNLSFAGGPGAEL</sequence>
<gene>
    <name evidence="1" type="ORF">DC3_01560</name>
</gene>
<accession>A0A511MVU2</accession>
<keyword evidence="2" id="KW-1185">Reference proteome</keyword>
<comment type="caution">
    <text evidence="1">The sequence shown here is derived from an EMBL/GenBank/DDBJ whole genome shotgun (WGS) entry which is preliminary data.</text>
</comment>